<feature type="region of interest" description="Disordered" evidence="1">
    <location>
        <begin position="73"/>
        <end position="130"/>
    </location>
</feature>
<feature type="region of interest" description="Disordered" evidence="1">
    <location>
        <begin position="352"/>
        <end position="409"/>
    </location>
</feature>
<reference evidence="3" key="1">
    <citation type="submission" date="2017-11" db="EMBL/GenBank/DDBJ databases">
        <title>The sensing device of the deep-sea amphipod.</title>
        <authorList>
            <person name="Kobayashi H."/>
            <person name="Nagahama T."/>
            <person name="Arai W."/>
            <person name="Sasagawa Y."/>
            <person name="Umeda M."/>
            <person name="Hayashi T."/>
            <person name="Nikaido I."/>
            <person name="Watanabe H."/>
            <person name="Oguri K."/>
            <person name="Kitazato H."/>
            <person name="Fujioka K."/>
            <person name="Kido Y."/>
            <person name="Takami H."/>
        </authorList>
    </citation>
    <scope>NUCLEOTIDE SEQUENCE</scope>
    <source>
        <tissue evidence="3">Whole body</tissue>
    </source>
</reference>
<protein>
    <submittedName>
        <fullName evidence="3">Splicing factor 3B subunit 2</fullName>
    </submittedName>
</protein>
<evidence type="ECO:0000256" key="1">
    <source>
        <dbReference type="SAM" id="MobiDB-lite"/>
    </source>
</evidence>
<evidence type="ECO:0000259" key="2">
    <source>
        <dbReference type="SMART" id="SM00581"/>
    </source>
</evidence>
<organism evidence="3">
    <name type="scientific">Hirondellea gigas</name>
    <dbReference type="NCBI Taxonomy" id="1518452"/>
    <lineage>
        <taxon>Eukaryota</taxon>
        <taxon>Metazoa</taxon>
        <taxon>Ecdysozoa</taxon>
        <taxon>Arthropoda</taxon>
        <taxon>Crustacea</taxon>
        <taxon>Multicrustacea</taxon>
        <taxon>Malacostraca</taxon>
        <taxon>Eumalacostraca</taxon>
        <taxon>Peracarida</taxon>
        <taxon>Amphipoda</taxon>
        <taxon>Amphilochidea</taxon>
        <taxon>Lysianassida</taxon>
        <taxon>Lysianassidira</taxon>
        <taxon>Lysianassoidea</taxon>
        <taxon>Lysianassidae</taxon>
        <taxon>Hirondellea</taxon>
    </lineage>
</organism>
<dbReference type="GO" id="GO:0005634">
    <property type="term" value="C:nucleus"/>
    <property type="evidence" value="ECO:0007669"/>
    <property type="project" value="InterPro"/>
</dbReference>
<dbReference type="InterPro" id="IPR052584">
    <property type="entry name" value="U2_snRNP_Complex_Component"/>
</dbReference>
<dbReference type="EMBL" id="IACT01005890">
    <property type="protein sequence ID" value="LAC25033.1"/>
    <property type="molecule type" value="mRNA"/>
</dbReference>
<feature type="compositionally biased region" description="Basic and acidic residues" evidence="1">
    <location>
        <begin position="519"/>
        <end position="533"/>
    </location>
</feature>
<name>A0A6A7G4N5_9CRUS</name>
<dbReference type="SMART" id="SM00581">
    <property type="entry name" value="PSP"/>
    <property type="match status" value="1"/>
</dbReference>
<feature type="region of interest" description="Disordered" evidence="1">
    <location>
        <begin position="1"/>
        <end position="20"/>
    </location>
</feature>
<proteinExistence type="evidence at transcript level"/>
<feature type="region of interest" description="Disordered" evidence="1">
    <location>
        <begin position="519"/>
        <end position="561"/>
    </location>
</feature>
<accession>A0A6A7G4N5</accession>
<dbReference type="Pfam" id="PF04037">
    <property type="entry name" value="DUF382"/>
    <property type="match status" value="1"/>
</dbReference>
<dbReference type="PANTHER" id="PTHR12785:SF6">
    <property type="entry name" value="SPLICING FACTOR 3B SUBUNIT 2"/>
    <property type="match status" value="1"/>
</dbReference>
<dbReference type="PANTHER" id="PTHR12785">
    <property type="entry name" value="SPLICING FACTOR 3B"/>
    <property type="match status" value="1"/>
</dbReference>
<dbReference type="InterPro" id="IPR006568">
    <property type="entry name" value="PSP_pro-rich"/>
</dbReference>
<dbReference type="AlphaFoldDB" id="A0A6A7G4N5"/>
<feature type="compositionally biased region" description="Basic residues" evidence="1">
    <location>
        <begin position="1"/>
        <end position="17"/>
    </location>
</feature>
<feature type="compositionally biased region" description="Acidic residues" evidence="1">
    <location>
        <begin position="106"/>
        <end position="118"/>
    </location>
</feature>
<sequence>MTDTKRSRRRQRVKQRKKELALRQAVLDHAETQIIKTEDESVKPEIEYVSENTDDTTDPELRHFADVFSKFSTAQQLTSDQPIEDLEPKNESQNEPKKTEPKVDDDNMEDDDDDDDEMGDSKSSISNKQRKLRDRLTIAQLKQVVDRPDIVELHDPNSADPTLLIHLKSYRNSVPVPAHWIQKRKYLQGKRGIEKPPFQLPSFIQDTGIGLLRDAQQTRDDSKSIKQIQRERMNPKMGKIDIDYGKLSDAFFKYQTRPPMTTHGDIYYAGKEFEVKFSRHRPGTLSKELREALGMMPTTAPAWLHNMQRFGPPPSYPDLKIPGLNAPLAQGCKYGFATGLWGKPPVDENGYPLYGDPFGLNTNAPDEDEEPVDTDVWGQLREEEESEEDDEEEESEEESDKDDDEADVSGLTSTVSIASLASGMETPPVLSIRKETGVETPDVDLRKPQLKQLYQVLEQKDSQITSTNTFGSSHTYNVVAEENRRKAAARPQAGRVQVALNLDELQSLDEMTIKRKYQEQIDAEKEQHEHLHDSVSGGGGGDRPKKRPRRKKKDEISGFKF</sequence>
<feature type="compositionally biased region" description="Basic and acidic residues" evidence="1">
    <location>
        <begin position="86"/>
        <end position="105"/>
    </location>
</feature>
<feature type="compositionally biased region" description="Basic and acidic residues" evidence="1">
    <location>
        <begin position="35"/>
        <end position="46"/>
    </location>
</feature>
<feature type="region of interest" description="Disordered" evidence="1">
    <location>
        <begin position="35"/>
        <end position="60"/>
    </location>
</feature>
<feature type="compositionally biased region" description="Acidic residues" evidence="1">
    <location>
        <begin position="382"/>
        <end position="407"/>
    </location>
</feature>
<feature type="domain" description="PSP proline-rich" evidence="2">
    <location>
        <begin position="277"/>
        <end position="330"/>
    </location>
</feature>
<dbReference type="Pfam" id="PF04046">
    <property type="entry name" value="PSP"/>
    <property type="match status" value="1"/>
</dbReference>
<dbReference type="InterPro" id="IPR007180">
    <property type="entry name" value="DUF382"/>
</dbReference>
<evidence type="ECO:0000313" key="3">
    <source>
        <dbReference type="EMBL" id="LAC25033.1"/>
    </source>
</evidence>